<accession>A0A4Y2DUY6</accession>
<comment type="caution">
    <text evidence="1">The sequence shown here is derived from an EMBL/GenBank/DDBJ whole genome shotgun (WGS) entry which is preliminary data.</text>
</comment>
<dbReference type="EMBL" id="BGPR01000423">
    <property type="protein sequence ID" value="GBM19425.1"/>
    <property type="molecule type" value="Genomic_DNA"/>
</dbReference>
<proteinExistence type="predicted"/>
<gene>
    <name evidence="1" type="ORF">AVEN_17192_1</name>
</gene>
<dbReference type="AlphaFoldDB" id="A0A4Y2DUY6"/>
<name>A0A4Y2DUY6_ARAVE</name>
<evidence type="ECO:0000313" key="2">
    <source>
        <dbReference type="Proteomes" id="UP000499080"/>
    </source>
</evidence>
<keyword evidence="2" id="KW-1185">Reference proteome</keyword>
<reference evidence="1 2" key="1">
    <citation type="journal article" date="2019" name="Sci. Rep.">
        <title>Orb-weaving spider Araneus ventricosus genome elucidates the spidroin gene catalogue.</title>
        <authorList>
            <person name="Kono N."/>
            <person name="Nakamura H."/>
            <person name="Ohtoshi R."/>
            <person name="Moran D.A.P."/>
            <person name="Shinohara A."/>
            <person name="Yoshida Y."/>
            <person name="Fujiwara M."/>
            <person name="Mori M."/>
            <person name="Tomita M."/>
            <person name="Arakawa K."/>
        </authorList>
    </citation>
    <scope>NUCLEOTIDE SEQUENCE [LARGE SCALE GENOMIC DNA]</scope>
</reference>
<organism evidence="1 2">
    <name type="scientific">Araneus ventricosus</name>
    <name type="common">Orbweaver spider</name>
    <name type="synonym">Epeira ventricosa</name>
    <dbReference type="NCBI Taxonomy" id="182803"/>
    <lineage>
        <taxon>Eukaryota</taxon>
        <taxon>Metazoa</taxon>
        <taxon>Ecdysozoa</taxon>
        <taxon>Arthropoda</taxon>
        <taxon>Chelicerata</taxon>
        <taxon>Arachnida</taxon>
        <taxon>Araneae</taxon>
        <taxon>Araneomorphae</taxon>
        <taxon>Entelegynae</taxon>
        <taxon>Araneoidea</taxon>
        <taxon>Araneidae</taxon>
        <taxon>Araneus</taxon>
    </lineage>
</organism>
<sequence length="109" mass="12114">MLAGDASVIFQENVLLIRCSIPSLVSNILLSRSAAPPRKYYLSILSATIHLPTCLQLLTESISWNSQLRENDSVRGMVKSGRLSLGCISNHCACELVVNCRNWKDMKHI</sequence>
<evidence type="ECO:0000313" key="1">
    <source>
        <dbReference type="EMBL" id="GBM19425.1"/>
    </source>
</evidence>
<dbReference type="Proteomes" id="UP000499080">
    <property type="component" value="Unassembled WGS sequence"/>
</dbReference>
<protein>
    <submittedName>
        <fullName evidence="1">Uncharacterized protein</fullName>
    </submittedName>
</protein>